<comment type="similarity">
    <text evidence="4 8">Belongs to the class-III pyridoxal-phosphate-dependent aminotransferase family. HemL subfamily.</text>
</comment>
<dbReference type="InterPro" id="IPR015422">
    <property type="entry name" value="PyrdxlP-dep_Trfase_small"/>
</dbReference>
<dbReference type="Gene3D" id="3.90.1150.10">
    <property type="entry name" value="Aspartate Aminotransferase, domain 1"/>
    <property type="match status" value="1"/>
</dbReference>
<dbReference type="InterPro" id="IPR049704">
    <property type="entry name" value="Aminotrans_3_PPA_site"/>
</dbReference>
<keyword evidence="10" id="KW-1185">Reference proteome</keyword>
<evidence type="ECO:0000256" key="2">
    <source>
        <dbReference type="ARBA" id="ARBA00001933"/>
    </source>
</evidence>
<evidence type="ECO:0000256" key="3">
    <source>
        <dbReference type="ARBA" id="ARBA00004819"/>
    </source>
</evidence>
<dbReference type="CDD" id="cd00610">
    <property type="entry name" value="OAT_like"/>
    <property type="match status" value="1"/>
</dbReference>
<dbReference type="GO" id="GO:0006782">
    <property type="term" value="P:protoporphyrinogen IX biosynthetic process"/>
    <property type="evidence" value="ECO:0007669"/>
    <property type="project" value="UniProtKB-UniRule"/>
</dbReference>
<protein>
    <recommendedName>
        <fullName evidence="8">Glutamate-1-semialdehyde 2,1-aminomutase</fullName>
        <shortName evidence="8">GSA</shortName>
        <ecNumber evidence="8">5.4.3.8</ecNumber>
    </recommendedName>
    <alternativeName>
        <fullName evidence="8">Glutamate-1-semialdehyde aminotransferase</fullName>
        <shortName evidence="8">GSA-AT</shortName>
    </alternativeName>
</protein>
<dbReference type="SUPFAM" id="SSF53383">
    <property type="entry name" value="PLP-dependent transferases"/>
    <property type="match status" value="1"/>
</dbReference>
<evidence type="ECO:0000256" key="1">
    <source>
        <dbReference type="ARBA" id="ARBA00001579"/>
    </source>
</evidence>
<dbReference type="UniPathway" id="UPA00251">
    <property type="reaction ID" value="UER00317"/>
</dbReference>
<dbReference type="OrthoDB" id="6524at2157"/>
<keyword evidence="5 8" id="KW-0663">Pyridoxal phosphate</keyword>
<sequence>MNSKVLFNEGKNYIPGGVSSPVRAFKPYPFFVKCGHGSKIEDVDGNKYIDYCLAYGPLILGHSNEELVKSIYEDLKLGTAYGAPTEAEITLAKKVVDRVPYVDMIRFVNSGTEATMSAIRLARGFTGRNKILKFDGGYHGAHDYVLVKPGSGGATSPDSLGIPKDTTKNTLSVPFNDENILEKVVLENKDDLAAIIVEPVMANIGCVEPKVGFLKLLRALCDEYGIILIFDEVITGFRVSRGCAGEYFGVYPDLATFGKIIGGGFPMGAFGGKKELMENIAPAGKVYQAGTFNGNPISVKAGIFTLDKLDHIFYKSLKDKGDFIRNSLEEFKDENLLNIQVVGLASMFQIYFNDKPVLNYELAKKSGTDNFSYYFNHLLKNGIFIPPSQFECCFISNTHSQEDLEKTVNIMGDALNLIK</sequence>
<dbReference type="EC" id="5.4.3.8" evidence="8"/>
<dbReference type="Gene3D" id="3.40.640.10">
    <property type="entry name" value="Type I PLP-dependent aspartate aminotransferase-like (Major domain)"/>
    <property type="match status" value="1"/>
</dbReference>
<dbReference type="Proteomes" id="UP000077245">
    <property type="component" value="Unassembled WGS sequence"/>
</dbReference>
<comment type="pathway">
    <text evidence="3">Porphyrin-containing compound metabolism; protoporphyrin-IX biosynthesis; 5-aminolevulinate from L-glutamyl-tRNA(Glu): step 2/2.</text>
</comment>
<dbReference type="RefSeq" id="WP_067090825.1">
    <property type="nucleotide sequence ID" value="NZ_LWMV01000162.1"/>
</dbReference>
<dbReference type="GO" id="GO:0008483">
    <property type="term" value="F:transaminase activity"/>
    <property type="evidence" value="ECO:0007669"/>
    <property type="project" value="InterPro"/>
</dbReference>
<reference evidence="9 10" key="1">
    <citation type="submission" date="2016-04" db="EMBL/GenBank/DDBJ databases">
        <title>Genome sequence of Methanobrevibacter curvatus DSM 11111.</title>
        <authorList>
            <person name="Poehlein A."/>
            <person name="Seedorf H."/>
            <person name="Daniel R."/>
        </authorList>
    </citation>
    <scope>NUCLEOTIDE SEQUENCE [LARGE SCALE GENOMIC DNA]</scope>
    <source>
        <strain evidence="9 10">DSM 11111</strain>
    </source>
</reference>
<feature type="modified residue" description="N6-(pyridoxal phosphate)lysine" evidence="8">
    <location>
        <position position="259"/>
    </location>
</feature>
<comment type="subcellular location">
    <subcellularLocation>
        <location evidence="8">Cytoplasm</location>
    </subcellularLocation>
</comment>
<gene>
    <name evidence="8 9" type="primary">hemL</name>
    <name evidence="9" type="ORF">MBCUR_09280</name>
</gene>
<dbReference type="NCBIfam" id="NF000818">
    <property type="entry name" value="PRK00062.1"/>
    <property type="match status" value="1"/>
</dbReference>
<evidence type="ECO:0000256" key="8">
    <source>
        <dbReference type="HAMAP-Rule" id="MF_00375"/>
    </source>
</evidence>
<comment type="cofactor">
    <cofactor evidence="2 8">
        <name>pyridoxal 5'-phosphate</name>
        <dbReference type="ChEBI" id="CHEBI:597326"/>
    </cofactor>
</comment>
<dbReference type="NCBIfam" id="TIGR00713">
    <property type="entry name" value="hemL"/>
    <property type="match status" value="1"/>
</dbReference>
<dbReference type="Pfam" id="PF00202">
    <property type="entry name" value="Aminotran_3"/>
    <property type="match status" value="1"/>
</dbReference>
<dbReference type="EMBL" id="LWMV01000162">
    <property type="protein sequence ID" value="KZX12731.1"/>
    <property type="molecule type" value="Genomic_DNA"/>
</dbReference>
<comment type="catalytic activity">
    <reaction evidence="1 8">
        <text>(S)-4-amino-5-oxopentanoate = 5-aminolevulinate</text>
        <dbReference type="Rhea" id="RHEA:14265"/>
        <dbReference type="ChEBI" id="CHEBI:57501"/>
        <dbReference type="ChEBI" id="CHEBI:356416"/>
        <dbReference type="EC" id="5.4.3.8"/>
    </reaction>
</comment>
<evidence type="ECO:0000313" key="10">
    <source>
        <dbReference type="Proteomes" id="UP000077245"/>
    </source>
</evidence>
<dbReference type="PATRIC" id="fig|49547.3.peg.997"/>
<evidence type="ECO:0000256" key="7">
    <source>
        <dbReference type="ARBA" id="ARBA00023244"/>
    </source>
</evidence>
<dbReference type="GO" id="GO:0005737">
    <property type="term" value="C:cytoplasm"/>
    <property type="evidence" value="ECO:0007669"/>
    <property type="project" value="UniProtKB-SubCell"/>
</dbReference>
<dbReference type="PANTHER" id="PTHR43713:SF3">
    <property type="entry name" value="GLUTAMATE-1-SEMIALDEHYDE 2,1-AMINOMUTASE 1, CHLOROPLASTIC-RELATED"/>
    <property type="match status" value="1"/>
</dbReference>
<proteinExistence type="inferred from homology"/>
<dbReference type="STRING" id="49547.MBCUR_09280"/>
<dbReference type="FunFam" id="3.40.640.10:FF:000021">
    <property type="entry name" value="Glutamate-1-semialdehyde 2,1-aminomutase"/>
    <property type="match status" value="1"/>
</dbReference>
<dbReference type="GO" id="GO:0030170">
    <property type="term" value="F:pyridoxal phosphate binding"/>
    <property type="evidence" value="ECO:0007669"/>
    <property type="project" value="InterPro"/>
</dbReference>
<dbReference type="PROSITE" id="PS00600">
    <property type="entry name" value="AA_TRANSFER_CLASS_3"/>
    <property type="match status" value="1"/>
</dbReference>
<dbReference type="InterPro" id="IPR005814">
    <property type="entry name" value="Aminotrans_3"/>
</dbReference>
<dbReference type="HAMAP" id="MF_00375">
    <property type="entry name" value="HemL_aminotrans_3"/>
    <property type="match status" value="1"/>
</dbReference>
<keyword evidence="7 8" id="KW-0627">Porphyrin biosynthesis</keyword>
<evidence type="ECO:0000256" key="4">
    <source>
        <dbReference type="ARBA" id="ARBA00008981"/>
    </source>
</evidence>
<dbReference type="InterPro" id="IPR004639">
    <property type="entry name" value="4pyrrol_synth_GluAld_NH2Trfase"/>
</dbReference>
<keyword evidence="6 8" id="KW-0413">Isomerase</keyword>
<evidence type="ECO:0000256" key="5">
    <source>
        <dbReference type="ARBA" id="ARBA00022898"/>
    </source>
</evidence>
<accession>A0A166B119</accession>
<dbReference type="PANTHER" id="PTHR43713">
    <property type="entry name" value="GLUTAMATE-1-SEMIALDEHYDE 2,1-AMINOMUTASE"/>
    <property type="match status" value="1"/>
</dbReference>
<dbReference type="AlphaFoldDB" id="A0A166B119"/>
<name>A0A166B119_9EURY</name>
<dbReference type="InterPro" id="IPR015424">
    <property type="entry name" value="PyrdxlP-dep_Trfase"/>
</dbReference>
<comment type="caution">
    <text evidence="9">The sequence shown here is derived from an EMBL/GenBank/DDBJ whole genome shotgun (WGS) entry which is preliminary data.</text>
</comment>
<dbReference type="InterPro" id="IPR015421">
    <property type="entry name" value="PyrdxlP-dep_Trfase_major"/>
</dbReference>
<organism evidence="9 10">
    <name type="scientific">Methanobrevibacter curvatus</name>
    <dbReference type="NCBI Taxonomy" id="49547"/>
    <lineage>
        <taxon>Archaea</taxon>
        <taxon>Methanobacteriati</taxon>
        <taxon>Methanobacteriota</taxon>
        <taxon>Methanomada group</taxon>
        <taxon>Methanobacteria</taxon>
        <taxon>Methanobacteriales</taxon>
        <taxon>Methanobacteriaceae</taxon>
        <taxon>Methanobrevibacter</taxon>
    </lineage>
</organism>
<keyword evidence="8" id="KW-0963">Cytoplasm</keyword>
<evidence type="ECO:0000313" key="9">
    <source>
        <dbReference type="EMBL" id="KZX12731.1"/>
    </source>
</evidence>
<evidence type="ECO:0000256" key="6">
    <source>
        <dbReference type="ARBA" id="ARBA00023235"/>
    </source>
</evidence>
<dbReference type="GO" id="GO:0042286">
    <property type="term" value="F:glutamate-1-semialdehyde 2,1-aminomutase activity"/>
    <property type="evidence" value="ECO:0007669"/>
    <property type="project" value="UniProtKB-UniRule"/>
</dbReference>